<reference evidence="5" key="1">
    <citation type="submission" date="2022-03" db="EMBL/GenBank/DDBJ databases">
        <authorList>
            <person name="Alioto T."/>
            <person name="Alioto T."/>
            <person name="Gomez Garrido J."/>
        </authorList>
    </citation>
    <scope>NUCLEOTIDE SEQUENCE</scope>
</reference>
<feature type="domain" description="UPAR/Ly6" evidence="4">
    <location>
        <begin position="19"/>
        <end position="100"/>
    </location>
</feature>
<keyword evidence="2" id="KW-0964">Secreted</keyword>
<dbReference type="PANTHER" id="PTHR20914">
    <property type="entry name" value="LY6/PLAUR DOMAIN-CONTAINING PROTEIN 8"/>
    <property type="match status" value="1"/>
</dbReference>
<name>A0AAD1WYL0_PELCU</name>
<dbReference type="InterPro" id="IPR045860">
    <property type="entry name" value="Snake_toxin-like_sf"/>
</dbReference>
<evidence type="ECO:0000256" key="3">
    <source>
        <dbReference type="SAM" id="SignalP"/>
    </source>
</evidence>
<dbReference type="InterPro" id="IPR050918">
    <property type="entry name" value="CNF-like_PLA2_Inhibitor"/>
</dbReference>
<evidence type="ECO:0000313" key="6">
    <source>
        <dbReference type="Proteomes" id="UP001295444"/>
    </source>
</evidence>
<dbReference type="EMBL" id="OW240925">
    <property type="protein sequence ID" value="CAH2329445.1"/>
    <property type="molecule type" value="Genomic_DNA"/>
</dbReference>
<evidence type="ECO:0000313" key="5">
    <source>
        <dbReference type="EMBL" id="CAH2329445.1"/>
    </source>
</evidence>
<feature type="chain" id="PRO_5042049644" description="UPAR/Ly6 domain-containing protein" evidence="3">
    <location>
        <begin position="20"/>
        <end position="215"/>
    </location>
</feature>
<comment type="subcellular location">
    <subcellularLocation>
        <location evidence="1">Secreted</location>
    </subcellularLocation>
</comment>
<dbReference type="PANTHER" id="PTHR20914:SF25">
    <property type="entry name" value="PHOSPHOLIPASE A2 INHIBITOR AND LY6_PLAUR DOMAIN-CONTAINING PROTEIN"/>
    <property type="match status" value="1"/>
</dbReference>
<protein>
    <recommendedName>
        <fullName evidence="4">UPAR/Ly6 domain-containing protein</fullName>
    </recommendedName>
</protein>
<gene>
    <name evidence="5" type="ORF">PECUL_23A018903</name>
</gene>
<feature type="domain" description="UPAR/Ly6" evidence="4">
    <location>
        <begin position="116"/>
        <end position="194"/>
    </location>
</feature>
<evidence type="ECO:0000256" key="2">
    <source>
        <dbReference type="ARBA" id="ARBA00022525"/>
    </source>
</evidence>
<dbReference type="CDD" id="cd23572">
    <property type="entry name" value="TFP_LU_ECD_PINLYP_rpt2"/>
    <property type="match status" value="1"/>
</dbReference>
<dbReference type="AlphaFoldDB" id="A0AAD1WYL0"/>
<dbReference type="Gene3D" id="2.10.60.10">
    <property type="entry name" value="CD59"/>
    <property type="match status" value="2"/>
</dbReference>
<organism evidence="5 6">
    <name type="scientific">Pelobates cultripes</name>
    <name type="common">Western spadefoot toad</name>
    <dbReference type="NCBI Taxonomy" id="61616"/>
    <lineage>
        <taxon>Eukaryota</taxon>
        <taxon>Metazoa</taxon>
        <taxon>Chordata</taxon>
        <taxon>Craniata</taxon>
        <taxon>Vertebrata</taxon>
        <taxon>Euteleostomi</taxon>
        <taxon>Amphibia</taxon>
        <taxon>Batrachia</taxon>
        <taxon>Anura</taxon>
        <taxon>Pelobatoidea</taxon>
        <taxon>Pelobatidae</taxon>
        <taxon>Pelobates</taxon>
    </lineage>
</organism>
<evidence type="ECO:0000259" key="4">
    <source>
        <dbReference type="Pfam" id="PF00021"/>
    </source>
</evidence>
<accession>A0AAD1WYL0</accession>
<keyword evidence="6" id="KW-1185">Reference proteome</keyword>
<dbReference type="SUPFAM" id="SSF57302">
    <property type="entry name" value="Snake toxin-like"/>
    <property type="match status" value="2"/>
</dbReference>
<proteinExistence type="predicted"/>
<sequence>MHTLLILACLLTFLLEVSSLTCYQCESSSGLPCTGYLATCVSSAKRCISIYEETFASGGRSNRFARGCGITSQCDVSGTVSLLDRTYRTSSTCCKDSMCTPPFPVLPPYNNSYLNGRTCPSCVSYMETDCNSGLYKNCTGLETYCLYESMKTTGGQNTIKTALRGCATKSMCDLGDRTTKYNGITTTIKVSCRSGSAETLYSSLFLLGIVIIRLI</sequence>
<dbReference type="Pfam" id="PF00021">
    <property type="entry name" value="UPAR_LY6"/>
    <property type="match status" value="2"/>
</dbReference>
<dbReference type="InterPro" id="IPR016054">
    <property type="entry name" value="LY6_UPA_recep-like"/>
</dbReference>
<dbReference type="GO" id="GO:0005576">
    <property type="term" value="C:extracellular region"/>
    <property type="evidence" value="ECO:0007669"/>
    <property type="project" value="UniProtKB-SubCell"/>
</dbReference>
<evidence type="ECO:0000256" key="1">
    <source>
        <dbReference type="ARBA" id="ARBA00004613"/>
    </source>
</evidence>
<dbReference type="Proteomes" id="UP001295444">
    <property type="component" value="Chromosome 14"/>
</dbReference>
<feature type="signal peptide" evidence="3">
    <location>
        <begin position="1"/>
        <end position="19"/>
    </location>
</feature>
<keyword evidence="3" id="KW-0732">Signal</keyword>